<dbReference type="SUPFAM" id="SSF53098">
    <property type="entry name" value="Ribonuclease H-like"/>
    <property type="match status" value="1"/>
</dbReference>
<keyword evidence="9" id="KW-1185">Reference proteome</keyword>
<reference evidence="8 9" key="1">
    <citation type="journal article" date="2016" name="Nat. Commun.">
        <title>Extremotolerant tardigrade genome and improved radiotolerance of human cultured cells by tardigrade-unique protein.</title>
        <authorList>
            <person name="Hashimoto T."/>
            <person name="Horikawa D.D."/>
            <person name="Saito Y."/>
            <person name="Kuwahara H."/>
            <person name="Kozuka-Hata H."/>
            <person name="Shin-I T."/>
            <person name="Minakuchi Y."/>
            <person name="Ohishi K."/>
            <person name="Motoyama A."/>
            <person name="Aizu T."/>
            <person name="Enomoto A."/>
            <person name="Kondo K."/>
            <person name="Tanaka S."/>
            <person name="Hara Y."/>
            <person name="Koshikawa S."/>
            <person name="Sagara H."/>
            <person name="Miura T."/>
            <person name="Yokobori S."/>
            <person name="Miyagawa K."/>
            <person name="Suzuki Y."/>
            <person name="Kubo T."/>
            <person name="Oyama M."/>
            <person name="Kohara Y."/>
            <person name="Fujiyama A."/>
            <person name="Arakawa K."/>
            <person name="Katayama T."/>
            <person name="Toyoda A."/>
            <person name="Kunieda T."/>
        </authorList>
    </citation>
    <scope>NUCLEOTIDE SEQUENCE [LARGE SCALE GENOMIC DNA]</scope>
    <source>
        <strain evidence="8 9">YOKOZUNA-1</strain>
    </source>
</reference>
<dbReference type="EMBL" id="BDGG01000006">
    <property type="protein sequence ID" value="GAV00904.1"/>
    <property type="molecule type" value="Genomic_DNA"/>
</dbReference>
<accession>A0A1D1VPP4</accession>
<evidence type="ECO:0000259" key="7">
    <source>
        <dbReference type="Pfam" id="PF05699"/>
    </source>
</evidence>
<dbReference type="Proteomes" id="UP000186922">
    <property type="component" value="Unassembled WGS sequence"/>
</dbReference>
<comment type="caution">
    <text evidence="8">The sequence shown here is derived from an EMBL/GenBank/DDBJ whole genome shotgun (WGS) entry which is preliminary data.</text>
</comment>
<feature type="region of interest" description="Disordered" evidence="6">
    <location>
        <begin position="166"/>
        <end position="185"/>
    </location>
</feature>
<dbReference type="PANTHER" id="PTHR46481">
    <property type="entry name" value="ZINC FINGER BED DOMAIN-CONTAINING PROTEIN 4"/>
    <property type="match status" value="1"/>
</dbReference>
<organism evidence="8 9">
    <name type="scientific">Ramazzottius varieornatus</name>
    <name type="common">Water bear</name>
    <name type="synonym">Tardigrade</name>
    <dbReference type="NCBI Taxonomy" id="947166"/>
    <lineage>
        <taxon>Eukaryota</taxon>
        <taxon>Metazoa</taxon>
        <taxon>Ecdysozoa</taxon>
        <taxon>Tardigrada</taxon>
        <taxon>Eutardigrada</taxon>
        <taxon>Parachela</taxon>
        <taxon>Hypsibioidea</taxon>
        <taxon>Ramazzottiidae</taxon>
        <taxon>Ramazzottius</taxon>
    </lineage>
</organism>
<evidence type="ECO:0000256" key="5">
    <source>
        <dbReference type="ARBA" id="ARBA00023242"/>
    </source>
</evidence>
<keyword evidence="3" id="KW-0863">Zinc-finger</keyword>
<keyword evidence="4" id="KW-0862">Zinc</keyword>
<dbReference type="OrthoDB" id="3062869at2759"/>
<keyword evidence="2" id="KW-0479">Metal-binding</keyword>
<feature type="domain" description="HAT C-terminal dimerisation" evidence="7">
    <location>
        <begin position="114"/>
        <end position="185"/>
    </location>
</feature>
<dbReference type="STRING" id="947166.A0A1D1VPP4"/>
<dbReference type="GO" id="GO:0005634">
    <property type="term" value="C:nucleus"/>
    <property type="evidence" value="ECO:0007669"/>
    <property type="project" value="UniProtKB-SubCell"/>
</dbReference>
<evidence type="ECO:0000313" key="9">
    <source>
        <dbReference type="Proteomes" id="UP000186922"/>
    </source>
</evidence>
<proteinExistence type="predicted"/>
<dbReference type="GO" id="GO:0008270">
    <property type="term" value="F:zinc ion binding"/>
    <property type="evidence" value="ECO:0007669"/>
    <property type="project" value="UniProtKB-KW"/>
</dbReference>
<evidence type="ECO:0000256" key="1">
    <source>
        <dbReference type="ARBA" id="ARBA00004123"/>
    </source>
</evidence>
<dbReference type="Pfam" id="PF05699">
    <property type="entry name" value="Dimer_Tnp_hAT"/>
    <property type="match status" value="1"/>
</dbReference>
<dbReference type="AlphaFoldDB" id="A0A1D1VPP4"/>
<dbReference type="InterPro" id="IPR012337">
    <property type="entry name" value="RNaseH-like_sf"/>
</dbReference>
<evidence type="ECO:0000256" key="4">
    <source>
        <dbReference type="ARBA" id="ARBA00022833"/>
    </source>
</evidence>
<gene>
    <name evidence="8" type="primary">RvY_11687</name>
    <name evidence="8" type="synonym">RvY_11687.1</name>
    <name evidence="8" type="ORF">RvY_11687-1</name>
</gene>
<evidence type="ECO:0000256" key="3">
    <source>
        <dbReference type="ARBA" id="ARBA00022771"/>
    </source>
</evidence>
<name>A0A1D1VPP4_RAMVA</name>
<dbReference type="GO" id="GO:0046983">
    <property type="term" value="F:protein dimerization activity"/>
    <property type="evidence" value="ECO:0007669"/>
    <property type="project" value="InterPro"/>
</dbReference>
<evidence type="ECO:0000313" key="8">
    <source>
        <dbReference type="EMBL" id="GAV00904.1"/>
    </source>
</evidence>
<dbReference type="InterPro" id="IPR008906">
    <property type="entry name" value="HATC_C_dom"/>
</dbReference>
<dbReference type="InterPro" id="IPR052035">
    <property type="entry name" value="ZnF_BED_domain_contain"/>
</dbReference>
<protein>
    <recommendedName>
        <fullName evidence="7">HAT C-terminal dimerisation domain-containing protein</fullName>
    </recommendedName>
</protein>
<sequence length="198" mass="21909">MIANIHDRFDKWLDISHEKFDPLMILATSLHPGSLGVLSNAEQNEAMKAAPRYFRKWYMRDTDGSTPGETMSEAKSPVNDFADDEFDYLKDVLAAANTVTPSAPYRISVEGQVEEYLTSPLAAGCSVKIEPSVFWKSNRAHFPHLARLALDVLAIQCSSSPSKRVFSTAGDATTSKKNRTSGETLGQKVLCEKKRSVH</sequence>
<keyword evidence="5" id="KW-0539">Nucleus</keyword>
<dbReference type="PANTHER" id="PTHR46481:SF10">
    <property type="entry name" value="ZINC FINGER BED DOMAIN-CONTAINING PROTEIN 39"/>
    <property type="match status" value="1"/>
</dbReference>
<comment type="subcellular location">
    <subcellularLocation>
        <location evidence="1">Nucleus</location>
    </subcellularLocation>
</comment>
<evidence type="ECO:0000256" key="2">
    <source>
        <dbReference type="ARBA" id="ARBA00022723"/>
    </source>
</evidence>
<evidence type="ECO:0000256" key="6">
    <source>
        <dbReference type="SAM" id="MobiDB-lite"/>
    </source>
</evidence>